<dbReference type="InterPro" id="IPR013341">
    <property type="entry name" value="Mandelate_racemase_N_dom"/>
</dbReference>
<evidence type="ECO:0000256" key="1">
    <source>
        <dbReference type="ARBA" id="ARBA00001936"/>
    </source>
</evidence>
<organism evidence="9 10">
    <name type="scientific">Haloechinothrix aidingensis</name>
    <dbReference type="NCBI Taxonomy" id="2752311"/>
    <lineage>
        <taxon>Bacteria</taxon>
        <taxon>Bacillati</taxon>
        <taxon>Actinomycetota</taxon>
        <taxon>Actinomycetes</taxon>
        <taxon>Pseudonocardiales</taxon>
        <taxon>Pseudonocardiaceae</taxon>
        <taxon>Haloechinothrix</taxon>
    </lineage>
</organism>
<gene>
    <name evidence="9" type="ORF">H0B56_02110</name>
</gene>
<dbReference type="Proteomes" id="UP000582974">
    <property type="component" value="Unassembled WGS sequence"/>
</dbReference>
<dbReference type="SFLD" id="SFLDG00180">
    <property type="entry name" value="muconate_cycloisomerase"/>
    <property type="match status" value="1"/>
</dbReference>
<protein>
    <submittedName>
        <fullName evidence="9">Muconate cycloisomerase family protein</fullName>
    </submittedName>
</protein>
<dbReference type="Gene3D" id="3.30.390.10">
    <property type="entry name" value="Enolase-like, N-terminal domain"/>
    <property type="match status" value="1"/>
</dbReference>
<dbReference type="AlphaFoldDB" id="A0A838A428"/>
<evidence type="ECO:0000313" key="10">
    <source>
        <dbReference type="Proteomes" id="UP000582974"/>
    </source>
</evidence>
<dbReference type="InterPro" id="IPR036849">
    <property type="entry name" value="Enolase-like_C_sf"/>
</dbReference>
<dbReference type="InterPro" id="IPR013370">
    <property type="entry name" value="Chloromuconate_cycloisomerase"/>
</dbReference>
<proteinExistence type="inferred from homology"/>
<keyword evidence="10" id="KW-1185">Reference proteome</keyword>
<dbReference type="NCBIfam" id="TIGR02534">
    <property type="entry name" value="mucon_cyclo"/>
    <property type="match status" value="1"/>
</dbReference>
<comment type="caution">
    <text evidence="9">The sequence shown here is derived from an EMBL/GenBank/DDBJ whole genome shotgun (WGS) entry which is preliminary data.</text>
</comment>
<dbReference type="InterPro" id="IPR029065">
    <property type="entry name" value="Enolase_C-like"/>
</dbReference>
<dbReference type="InterPro" id="IPR013342">
    <property type="entry name" value="Mandelate_racemase_C"/>
</dbReference>
<evidence type="ECO:0000256" key="7">
    <source>
        <dbReference type="ARBA" id="ARBA00023235"/>
    </source>
</evidence>
<evidence type="ECO:0000256" key="4">
    <source>
        <dbReference type="ARBA" id="ARBA00022723"/>
    </source>
</evidence>
<dbReference type="GO" id="GO:0009063">
    <property type="term" value="P:amino acid catabolic process"/>
    <property type="evidence" value="ECO:0007669"/>
    <property type="project" value="InterPro"/>
</dbReference>
<comment type="pathway">
    <text evidence="2">Aromatic compound metabolism.</text>
</comment>
<dbReference type="SMART" id="SM00922">
    <property type="entry name" value="MR_MLE"/>
    <property type="match status" value="1"/>
</dbReference>
<dbReference type="PANTHER" id="PTHR48073">
    <property type="entry name" value="O-SUCCINYLBENZOATE SYNTHASE-RELATED"/>
    <property type="match status" value="1"/>
</dbReference>
<dbReference type="SFLD" id="SFLDF00009">
    <property type="entry name" value="o-succinylbenzoate_synthase"/>
    <property type="match status" value="1"/>
</dbReference>
<keyword evidence="4" id="KW-0479">Metal-binding</keyword>
<dbReference type="GO" id="GO:0016854">
    <property type="term" value="F:racemase and epimerase activity"/>
    <property type="evidence" value="ECO:0007669"/>
    <property type="project" value="UniProtKB-ARBA"/>
</dbReference>
<evidence type="ECO:0000256" key="2">
    <source>
        <dbReference type="ARBA" id="ARBA00005211"/>
    </source>
</evidence>
<keyword evidence="5" id="KW-0058">Aromatic hydrocarbons catabolism</keyword>
<dbReference type="PANTHER" id="PTHR48073:SF2">
    <property type="entry name" value="O-SUCCINYLBENZOATE SYNTHASE"/>
    <property type="match status" value="1"/>
</dbReference>
<dbReference type="SFLD" id="SFLDS00001">
    <property type="entry name" value="Enolase"/>
    <property type="match status" value="1"/>
</dbReference>
<feature type="domain" description="Mandelate racemase/muconate lactonizing enzyme C-terminal" evidence="8">
    <location>
        <begin position="147"/>
        <end position="245"/>
    </location>
</feature>
<accession>A0A838A428</accession>
<dbReference type="PROSITE" id="PS00908">
    <property type="entry name" value="MR_MLE_1"/>
    <property type="match status" value="1"/>
</dbReference>
<dbReference type="Pfam" id="PF13378">
    <property type="entry name" value="MR_MLE_C"/>
    <property type="match status" value="1"/>
</dbReference>
<evidence type="ECO:0000259" key="8">
    <source>
        <dbReference type="SMART" id="SM00922"/>
    </source>
</evidence>
<dbReference type="Gene3D" id="3.20.20.120">
    <property type="entry name" value="Enolase-like C-terminal domain"/>
    <property type="match status" value="1"/>
</dbReference>
<reference evidence="9 10" key="1">
    <citation type="submission" date="2020-07" db="EMBL/GenBank/DDBJ databases">
        <title>Genome of Haloechinothrix sp.</title>
        <authorList>
            <person name="Tang S.-K."/>
            <person name="Yang L."/>
            <person name="Zhu W.-Y."/>
        </authorList>
    </citation>
    <scope>NUCLEOTIDE SEQUENCE [LARGE SCALE GENOMIC DNA]</scope>
    <source>
        <strain evidence="9 10">YIM 98757</strain>
    </source>
</reference>
<dbReference type="EMBL" id="JACCKD010000001">
    <property type="protein sequence ID" value="MBA0124330.1"/>
    <property type="molecule type" value="Genomic_DNA"/>
</dbReference>
<dbReference type="InterPro" id="IPR029017">
    <property type="entry name" value="Enolase-like_N"/>
</dbReference>
<dbReference type="SUPFAM" id="SSF54826">
    <property type="entry name" value="Enolase N-terminal domain-like"/>
    <property type="match status" value="1"/>
</dbReference>
<dbReference type="GO" id="GO:0018850">
    <property type="term" value="F:chloromuconate cycloisomerase activity"/>
    <property type="evidence" value="ECO:0007669"/>
    <property type="project" value="InterPro"/>
</dbReference>
<dbReference type="GO" id="GO:0018849">
    <property type="term" value="F:muconate cycloisomerase activity"/>
    <property type="evidence" value="ECO:0007669"/>
    <property type="project" value="InterPro"/>
</dbReference>
<dbReference type="PROSITE" id="PS00909">
    <property type="entry name" value="MR_MLE_2"/>
    <property type="match status" value="1"/>
</dbReference>
<name>A0A838A428_9PSEU</name>
<dbReference type="RefSeq" id="WP_180891207.1">
    <property type="nucleotide sequence ID" value="NZ_JACCKD010000001.1"/>
</dbReference>
<dbReference type="GO" id="GO:0030145">
    <property type="term" value="F:manganese ion binding"/>
    <property type="evidence" value="ECO:0007669"/>
    <property type="project" value="InterPro"/>
</dbReference>
<evidence type="ECO:0000256" key="6">
    <source>
        <dbReference type="ARBA" id="ARBA00023211"/>
    </source>
</evidence>
<dbReference type="Pfam" id="PF02746">
    <property type="entry name" value="MR_MLE_N"/>
    <property type="match status" value="1"/>
</dbReference>
<comment type="similarity">
    <text evidence="3">Belongs to the mandelate racemase/muconate lactonizing enzyme family.</text>
</comment>
<evidence type="ECO:0000256" key="5">
    <source>
        <dbReference type="ARBA" id="ARBA00022797"/>
    </source>
</evidence>
<keyword evidence="7 9" id="KW-0413">Isomerase</keyword>
<keyword evidence="6" id="KW-0464">Manganese</keyword>
<sequence>MPSLRIRSVETVIVDLPTIRPHKFKSTTIDHQSYVLSRVRTEDGLEGIGEASTPGGPWWGGESVEAIKSVVDTYLAPTLLGHPAARIEAALERMDTVAAGNRAAKACLEMALFDIWGQALGVPVHDLLGGLYRESIPVTWALGAEEADGVSAEAEDKLLSEGHVSFKLKMGAQDPRADCDRVLAVAKALGDRASVRVDLNAAWDEMTATRWLPELEDGGIDLIEQPIPGWNIEGMGRLADRLRTPLMVDESLQSVHDALRVCRHNAGDVFSLKVPKLGGLTRTRKTAAVAEAAGIPCHGGTSIESSIGTAAAAHVYGATANVSFGSELFGPKLLADDVSTQPLTYSDGHLRVPREPGLGVRVDERKLSTYRRR</sequence>
<dbReference type="SUPFAM" id="SSF51604">
    <property type="entry name" value="Enolase C-terminal domain-like"/>
    <property type="match status" value="1"/>
</dbReference>
<comment type="cofactor">
    <cofactor evidence="1">
        <name>Mn(2+)</name>
        <dbReference type="ChEBI" id="CHEBI:29035"/>
    </cofactor>
</comment>
<dbReference type="CDD" id="cd03318">
    <property type="entry name" value="MLE"/>
    <property type="match status" value="1"/>
</dbReference>
<evidence type="ECO:0000256" key="3">
    <source>
        <dbReference type="ARBA" id="ARBA00008031"/>
    </source>
</evidence>
<evidence type="ECO:0000313" key="9">
    <source>
        <dbReference type="EMBL" id="MBA0124330.1"/>
    </source>
</evidence>
<dbReference type="SFLD" id="SFLDG01258">
    <property type="entry name" value="(chloro)muconate_cycloisomeras"/>
    <property type="match status" value="1"/>
</dbReference>
<dbReference type="InterPro" id="IPR018110">
    <property type="entry name" value="Mandel_Rmase/mucon_lact_enz_CS"/>
</dbReference>